<reference evidence="3" key="1">
    <citation type="journal article" date="2013" name="Science">
        <title>Gene transfer from bacteria and archaea facilitated evolution of an extremophilic eukaryote.</title>
        <authorList>
            <person name="Schonknecht G."/>
            <person name="Chen W.H."/>
            <person name="Ternes C.M."/>
            <person name="Barbier G.G."/>
            <person name="Shrestha R.P."/>
            <person name="Stanke M."/>
            <person name="Brautigam A."/>
            <person name="Baker B.J."/>
            <person name="Banfield J.F."/>
            <person name="Garavito R.M."/>
            <person name="Carr K."/>
            <person name="Wilkerson C."/>
            <person name="Rensing S.A."/>
            <person name="Gagneul D."/>
            <person name="Dickenson N.E."/>
            <person name="Oesterhelt C."/>
            <person name="Lercher M.J."/>
            <person name="Weber A.P."/>
        </authorList>
    </citation>
    <scope>NUCLEOTIDE SEQUENCE [LARGE SCALE GENOMIC DNA]</scope>
    <source>
        <strain evidence="3">074W</strain>
    </source>
</reference>
<dbReference type="EMBL" id="KB454772">
    <property type="protein sequence ID" value="EME25843.1"/>
    <property type="molecule type" value="Genomic_DNA"/>
</dbReference>
<dbReference type="AlphaFoldDB" id="M2XQH7"/>
<dbReference type="GeneID" id="17084835"/>
<protein>
    <submittedName>
        <fullName evidence="2">Uncharacterized protein</fullName>
    </submittedName>
</protein>
<evidence type="ECO:0000256" key="1">
    <source>
        <dbReference type="SAM" id="Phobius"/>
    </source>
</evidence>
<name>M2XQH7_GALSU</name>
<keyword evidence="1" id="KW-0472">Membrane</keyword>
<sequence length="110" mass="11972">MSMFAAFVATTPLATQGGIFTRNVLKQESKRSLGRSPRSLRGTRSRGSLMSPCMTFNLVPTGIVHVHEQLLPVTHWIAASESDFGGYTGPIIGLLTIFALIIFLSPPLRE</sequence>
<evidence type="ECO:0000313" key="2">
    <source>
        <dbReference type="EMBL" id="EME25843.1"/>
    </source>
</evidence>
<dbReference type="RefSeq" id="XP_005702363.1">
    <property type="nucleotide sequence ID" value="XM_005702306.1"/>
</dbReference>
<dbReference type="OrthoDB" id="5613at2759"/>
<keyword evidence="1" id="KW-0812">Transmembrane</keyword>
<dbReference type="Gramene" id="EME25843">
    <property type="protein sequence ID" value="EME25843"/>
    <property type="gene ID" value="Gasu_64980"/>
</dbReference>
<dbReference type="KEGG" id="gsl:Gasu_64980"/>
<evidence type="ECO:0000313" key="3">
    <source>
        <dbReference type="Proteomes" id="UP000030680"/>
    </source>
</evidence>
<dbReference type="Proteomes" id="UP000030680">
    <property type="component" value="Unassembled WGS sequence"/>
</dbReference>
<organism evidence="2 3">
    <name type="scientific">Galdieria sulphuraria</name>
    <name type="common">Red alga</name>
    <dbReference type="NCBI Taxonomy" id="130081"/>
    <lineage>
        <taxon>Eukaryota</taxon>
        <taxon>Rhodophyta</taxon>
        <taxon>Bangiophyceae</taxon>
        <taxon>Galdieriales</taxon>
        <taxon>Galdieriaceae</taxon>
        <taxon>Galdieria</taxon>
    </lineage>
</organism>
<gene>
    <name evidence="2" type="ORF">Gasu_64980</name>
</gene>
<feature type="transmembrane region" description="Helical" evidence="1">
    <location>
        <begin position="84"/>
        <end position="104"/>
    </location>
</feature>
<keyword evidence="1" id="KW-1133">Transmembrane helix</keyword>
<accession>M2XQH7</accession>
<proteinExistence type="predicted"/>
<keyword evidence="3" id="KW-1185">Reference proteome</keyword>